<name>X1KZ12_9ZZZZ</name>
<accession>X1KZ12</accession>
<reference evidence="2" key="1">
    <citation type="journal article" date="2014" name="Front. Microbiol.">
        <title>High frequency of phylogenetically diverse reductive dehalogenase-homologous genes in deep subseafloor sedimentary metagenomes.</title>
        <authorList>
            <person name="Kawai M."/>
            <person name="Futagami T."/>
            <person name="Toyoda A."/>
            <person name="Takaki Y."/>
            <person name="Nishi S."/>
            <person name="Hori S."/>
            <person name="Arai W."/>
            <person name="Tsubouchi T."/>
            <person name="Morono Y."/>
            <person name="Uchiyama I."/>
            <person name="Ito T."/>
            <person name="Fujiyama A."/>
            <person name="Inagaki F."/>
            <person name="Takami H."/>
        </authorList>
    </citation>
    <scope>NUCLEOTIDE SEQUENCE</scope>
    <source>
        <strain evidence="2">Expedition CK06-06</strain>
    </source>
</reference>
<gene>
    <name evidence="2" type="ORF">S03H2_72963</name>
</gene>
<proteinExistence type="predicted"/>
<comment type="caution">
    <text evidence="2">The sequence shown here is derived from an EMBL/GenBank/DDBJ whole genome shotgun (WGS) entry which is preliminary data.</text>
</comment>
<feature type="compositionally biased region" description="Basic and acidic residues" evidence="1">
    <location>
        <begin position="28"/>
        <end position="39"/>
    </location>
</feature>
<feature type="region of interest" description="Disordered" evidence="1">
    <location>
        <begin position="1"/>
        <end position="39"/>
    </location>
</feature>
<evidence type="ECO:0000313" key="2">
    <source>
        <dbReference type="EMBL" id="GAH95419.1"/>
    </source>
</evidence>
<dbReference type="EMBL" id="BARU01049683">
    <property type="protein sequence ID" value="GAH95419.1"/>
    <property type="molecule type" value="Genomic_DNA"/>
</dbReference>
<sequence length="39" mass="4118">EPALSELEAPPAAAEWLTEPAPPAQGHSTRDRALLDLVP</sequence>
<dbReference type="AlphaFoldDB" id="X1KZ12"/>
<feature type="non-terminal residue" evidence="2">
    <location>
        <position position="39"/>
    </location>
</feature>
<organism evidence="2">
    <name type="scientific">marine sediment metagenome</name>
    <dbReference type="NCBI Taxonomy" id="412755"/>
    <lineage>
        <taxon>unclassified sequences</taxon>
        <taxon>metagenomes</taxon>
        <taxon>ecological metagenomes</taxon>
    </lineage>
</organism>
<feature type="compositionally biased region" description="Low complexity" evidence="1">
    <location>
        <begin position="1"/>
        <end position="19"/>
    </location>
</feature>
<feature type="non-terminal residue" evidence="2">
    <location>
        <position position="1"/>
    </location>
</feature>
<evidence type="ECO:0000256" key="1">
    <source>
        <dbReference type="SAM" id="MobiDB-lite"/>
    </source>
</evidence>
<protein>
    <submittedName>
        <fullName evidence="2">Uncharacterized protein</fullName>
    </submittedName>
</protein>